<evidence type="ECO:0000256" key="5">
    <source>
        <dbReference type="ARBA" id="ARBA00022980"/>
    </source>
</evidence>
<evidence type="ECO:0000256" key="8">
    <source>
        <dbReference type="RuleBase" id="RU000563"/>
    </source>
</evidence>
<reference evidence="9" key="1">
    <citation type="journal article" date="2020" name="J. Phycol.">
        <title>The Organelle Genomes in the Photosynthetic Red Algal Parasite Pterocladiophila hemisphaerica (Florideophyceae, Rhodophyta) Have Elevated Substitution Rates and Extreme Gene Loss in the Plastid Genome.</title>
        <authorList>
            <person name="Preuss M."/>
            <person name="Verbruggen H."/>
            <person name="Zuccarello G.C."/>
        </authorList>
    </citation>
    <scope>NUCLEOTIDE SEQUENCE</scope>
</reference>
<dbReference type="HAMAP" id="MF_01363">
    <property type="entry name" value="Ribosomal_bL21"/>
    <property type="match status" value="1"/>
</dbReference>
<dbReference type="AlphaFoldDB" id="A0A6M3WWZ7"/>
<dbReference type="GO" id="GO:0009507">
    <property type="term" value="C:chloroplast"/>
    <property type="evidence" value="ECO:0007669"/>
    <property type="project" value="UniProtKB-SubCell"/>
</dbReference>
<dbReference type="PROSITE" id="PS01169">
    <property type="entry name" value="RIBOSOMAL_L21"/>
    <property type="match status" value="1"/>
</dbReference>
<evidence type="ECO:0000256" key="3">
    <source>
        <dbReference type="ARBA" id="ARBA00022730"/>
    </source>
</evidence>
<evidence type="ECO:0000256" key="1">
    <source>
        <dbReference type="ARBA" id="ARBA00008563"/>
    </source>
</evidence>
<dbReference type="PANTHER" id="PTHR21349:SF7">
    <property type="entry name" value="LARGE RIBOSOMAL SUBUNIT PROTEIN BL21C"/>
    <property type="match status" value="1"/>
</dbReference>
<comment type="subunit">
    <text evidence="7 8">Part of the 50S ribosomal subunit.</text>
</comment>
<keyword evidence="4 7" id="KW-0694">RNA-binding</keyword>
<dbReference type="SUPFAM" id="SSF141091">
    <property type="entry name" value="L21p-like"/>
    <property type="match status" value="1"/>
</dbReference>
<comment type="similarity">
    <text evidence="1 7 8">Belongs to the bacterial ribosomal protein bL21 family.</text>
</comment>
<geneLocation type="chloroplast" evidence="9"/>
<keyword evidence="2 9" id="KW-0934">Plastid</keyword>
<evidence type="ECO:0000256" key="4">
    <source>
        <dbReference type="ARBA" id="ARBA00022884"/>
    </source>
</evidence>
<gene>
    <name evidence="7 9" type="primary">rpl21</name>
</gene>
<dbReference type="GO" id="GO:0006412">
    <property type="term" value="P:translation"/>
    <property type="evidence" value="ECO:0007669"/>
    <property type="project" value="UniProtKB-UniRule"/>
</dbReference>
<dbReference type="InterPro" id="IPR036164">
    <property type="entry name" value="bL21-like_sf"/>
</dbReference>
<keyword evidence="6 7" id="KW-0687">Ribonucleoprotein</keyword>
<dbReference type="GO" id="GO:0003735">
    <property type="term" value="F:structural constituent of ribosome"/>
    <property type="evidence" value="ECO:0007669"/>
    <property type="project" value="InterPro"/>
</dbReference>
<evidence type="ECO:0000313" key="9">
    <source>
        <dbReference type="EMBL" id="QJH88199.1"/>
    </source>
</evidence>
<dbReference type="Pfam" id="PF00829">
    <property type="entry name" value="Ribosomal_L21p"/>
    <property type="match status" value="1"/>
</dbReference>
<dbReference type="InterPro" id="IPR001787">
    <property type="entry name" value="Ribosomal_bL21"/>
</dbReference>
<protein>
    <recommendedName>
        <fullName evidence="7">Large ribosomal subunit protein bL21c</fullName>
    </recommendedName>
</protein>
<comment type="subcellular location">
    <subcellularLocation>
        <location evidence="7">Plastid</location>
        <location evidence="7">Chloroplast</location>
    </subcellularLocation>
</comment>
<evidence type="ECO:0000256" key="7">
    <source>
        <dbReference type="HAMAP-Rule" id="MF_01363"/>
    </source>
</evidence>
<evidence type="ECO:0000256" key="6">
    <source>
        <dbReference type="ARBA" id="ARBA00023274"/>
    </source>
</evidence>
<name>A0A6M3WWZ7_PTELU</name>
<dbReference type="InterPro" id="IPR018258">
    <property type="entry name" value="Ribosomal_bL21_CS"/>
</dbReference>
<sequence length="104" mass="11945">MAYAIIEASGKQLWIETGKFYDINYINGEPGDIIQFNRVLLKNKKGKIEIGQPCIHSAHIKAEILKHLKGKKVTVFKMKSKKNSRTKQGHRQKLTRLLIKEISD</sequence>
<dbReference type="NCBIfam" id="TIGR00061">
    <property type="entry name" value="L21"/>
    <property type="match status" value="1"/>
</dbReference>
<proteinExistence type="inferred from homology"/>
<dbReference type="InterPro" id="IPR028909">
    <property type="entry name" value="bL21-like"/>
</dbReference>
<accession>A0A6M3WWZ7</accession>
<dbReference type="EMBL" id="MT117916">
    <property type="protein sequence ID" value="QJH88199.1"/>
    <property type="molecule type" value="Genomic_DNA"/>
</dbReference>
<keyword evidence="5 7" id="KW-0689">Ribosomal protein</keyword>
<evidence type="ECO:0000256" key="2">
    <source>
        <dbReference type="ARBA" id="ARBA00022640"/>
    </source>
</evidence>
<keyword evidence="9" id="KW-0150">Chloroplast</keyword>
<keyword evidence="3 7" id="KW-0699">rRNA-binding</keyword>
<dbReference type="PANTHER" id="PTHR21349">
    <property type="entry name" value="50S RIBOSOMAL PROTEIN L21"/>
    <property type="match status" value="1"/>
</dbReference>
<organism evidence="9">
    <name type="scientific">Pterocladia lucida</name>
    <name type="common">Red seaweed</name>
    <name type="synonym">Fucus lucidus</name>
    <dbReference type="NCBI Taxonomy" id="31408"/>
    <lineage>
        <taxon>Eukaryota</taxon>
        <taxon>Rhodophyta</taxon>
        <taxon>Florideophyceae</taxon>
        <taxon>Rhodymeniophycidae</taxon>
        <taxon>Gelidiales</taxon>
        <taxon>Pterocladiaceae</taxon>
        <taxon>Pterocladia</taxon>
    </lineage>
</organism>
<dbReference type="GO" id="GO:0019843">
    <property type="term" value="F:rRNA binding"/>
    <property type="evidence" value="ECO:0007669"/>
    <property type="project" value="UniProtKB-UniRule"/>
</dbReference>
<dbReference type="GO" id="GO:0005762">
    <property type="term" value="C:mitochondrial large ribosomal subunit"/>
    <property type="evidence" value="ECO:0007669"/>
    <property type="project" value="TreeGrafter"/>
</dbReference>
<comment type="function">
    <text evidence="7 8">This protein binds to 23S rRNA.</text>
</comment>